<dbReference type="InterPro" id="IPR036179">
    <property type="entry name" value="Ig-like_dom_sf"/>
</dbReference>
<dbReference type="SMART" id="SM00409">
    <property type="entry name" value="IG"/>
    <property type="match status" value="2"/>
</dbReference>
<organism evidence="4 6">
    <name type="scientific">Rotaria sordida</name>
    <dbReference type="NCBI Taxonomy" id="392033"/>
    <lineage>
        <taxon>Eukaryota</taxon>
        <taxon>Metazoa</taxon>
        <taxon>Spiralia</taxon>
        <taxon>Gnathifera</taxon>
        <taxon>Rotifera</taxon>
        <taxon>Eurotatoria</taxon>
        <taxon>Bdelloidea</taxon>
        <taxon>Philodinida</taxon>
        <taxon>Philodinidae</taxon>
        <taxon>Rotaria</taxon>
    </lineage>
</organism>
<name>A0A815KW10_9BILA</name>
<dbReference type="InterPro" id="IPR013106">
    <property type="entry name" value="Ig_V-set"/>
</dbReference>
<dbReference type="PANTHER" id="PTHR23279:SF36">
    <property type="entry name" value="DEFECTIVE PROBOSCIS EXTENSION RESPONSE 9, ISOFORM A"/>
    <property type="match status" value="1"/>
</dbReference>
<protein>
    <recommendedName>
        <fullName evidence="2">Ig-like domain-containing protein</fullName>
    </recommendedName>
</protein>
<evidence type="ECO:0000313" key="5">
    <source>
        <dbReference type="EMBL" id="CAF1407163.1"/>
    </source>
</evidence>
<dbReference type="GO" id="GO:0032589">
    <property type="term" value="C:neuron projection membrane"/>
    <property type="evidence" value="ECO:0007669"/>
    <property type="project" value="TreeGrafter"/>
</dbReference>
<dbReference type="GO" id="GO:0050808">
    <property type="term" value="P:synapse organization"/>
    <property type="evidence" value="ECO:0007669"/>
    <property type="project" value="TreeGrafter"/>
</dbReference>
<dbReference type="Proteomes" id="UP000663870">
    <property type="component" value="Unassembled WGS sequence"/>
</dbReference>
<evidence type="ECO:0000313" key="4">
    <source>
        <dbReference type="EMBL" id="CAF1401589.1"/>
    </source>
</evidence>
<feature type="domain" description="Ig-like" evidence="2">
    <location>
        <begin position="132"/>
        <end position="227"/>
    </location>
</feature>
<dbReference type="SUPFAM" id="SSF48726">
    <property type="entry name" value="Immunoglobulin"/>
    <property type="match status" value="2"/>
</dbReference>
<gene>
    <name evidence="4" type="ORF">JXQ802_LOCUS34733</name>
    <name evidence="5" type="ORF">JXQ802_LOCUS35053</name>
    <name evidence="3" type="ORF">PYM288_LOCUS20186</name>
</gene>
<evidence type="ECO:0000259" key="2">
    <source>
        <dbReference type="PROSITE" id="PS50835"/>
    </source>
</evidence>
<evidence type="ECO:0000313" key="3">
    <source>
        <dbReference type="EMBL" id="CAF1110922.1"/>
    </source>
</evidence>
<reference evidence="4" key="1">
    <citation type="submission" date="2021-02" db="EMBL/GenBank/DDBJ databases">
        <authorList>
            <person name="Nowell W R."/>
        </authorList>
    </citation>
    <scope>NUCLEOTIDE SEQUENCE</scope>
</reference>
<dbReference type="EMBL" id="CAJNOH010000720">
    <property type="protein sequence ID" value="CAF1110922.1"/>
    <property type="molecule type" value="Genomic_DNA"/>
</dbReference>
<dbReference type="PROSITE" id="PS50835">
    <property type="entry name" value="IG_LIKE"/>
    <property type="match status" value="2"/>
</dbReference>
<evidence type="ECO:0000313" key="6">
    <source>
        <dbReference type="Proteomes" id="UP000663870"/>
    </source>
</evidence>
<keyword evidence="1" id="KW-0732">Signal</keyword>
<sequence>MTIQYLLFIITITGIGSSTSNIRNINGEIDSTISFQCEIDPLPFNAVITWVYRPKIHKINGIKWLPLYANARRLTQNNQRFIVDYSGYNEQTKKYSSILTIHQLKLSDEGIYMCKSNQYQSIPSLFNLTISPSLKILPKDGIIELNHIQQSINLSCTVRELSMHTIDPLRIKWYHNNHEIPNTYLIENLSLHTNQATLILDVHHLSLNNSGLFKCIYDNGKASKDVQIFYTSSVVGYSKSMARRIMFSWLSLFYYFYYTMNNYDDCIFFK</sequence>
<comment type="caution">
    <text evidence="4">The sequence shown here is derived from an EMBL/GenBank/DDBJ whole genome shotgun (WGS) entry which is preliminary data.</text>
</comment>
<feature type="domain" description="Ig-like" evidence="2">
    <location>
        <begin position="31"/>
        <end position="131"/>
    </location>
</feature>
<dbReference type="InterPro" id="IPR037448">
    <property type="entry name" value="Zig-8"/>
</dbReference>
<feature type="signal peptide" evidence="1">
    <location>
        <begin position="1"/>
        <end position="17"/>
    </location>
</feature>
<dbReference type="Gene3D" id="2.60.40.10">
    <property type="entry name" value="Immunoglobulins"/>
    <property type="match status" value="2"/>
</dbReference>
<proteinExistence type="predicted"/>
<dbReference type="PANTHER" id="PTHR23279">
    <property type="entry name" value="DEFECTIVE PROBOSCIS EXTENSION RESPONSE DPR -RELATED"/>
    <property type="match status" value="1"/>
</dbReference>
<dbReference type="InterPro" id="IPR003599">
    <property type="entry name" value="Ig_sub"/>
</dbReference>
<accession>A0A815KW10</accession>
<dbReference type="EMBL" id="CAJNOL010001706">
    <property type="protein sequence ID" value="CAF1407163.1"/>
    <property type="molecule type" value="Genomic_DNA"/>
</dbReference>
<evidence type="ECO:0000256" key="1">
    <source>
        <dbReference type="SAM" id="SignalP"/>
    </source>
</evidence>
<dbReference type="EMBL" id="CAJNOL010001672">
    <property type="protein sequence ID" value="CAF1401589.1"/>
    <property type="molecule type" value="Genomic_DNA"/>
</dbReference>
<dbReference type="Proteomes" id="UP000663854">
    <property type="component" value="Unassembled WGS sequence"/>
</dbReference>
<keyword evidence="6" id="KW-1185">Reference proteome</keyword>
<feature type="chain" id="PRO_5036411902" description="Ig-like domain-containing protein" evidence="1">
    <location>
        <begin position="18"/>
        <end position="270"/>
    </location>
</feature>
<dbReference type="InterPro" id="IPR013783">
    <property type="entry name" value="Ig-like_fold"/>
</dbReference>
<dbReference type="Pfam" id="PF07686">
    <property type="entry name" value="V-set"/>
    <property type="match status" value="1"/>
</dbReference>
<dbReference type="InterPro" id="IPR007110">
    <property type="entry name" value="Ig-like_dom"/>
</dbReference>
<dbReference type="AlphaFoldDB" id="A0A815KW10"/>